<keyword evidence="6" id="KW-0418">Kinase</keyword>
<dbReference type="PROSITE" id="PS50003">
    <property type="entry name" value="PH_DOMAIN"/>
    <property type="match status" value="1"/>
</dbReference>
<feature type="compositionally biased region" description="Polar residues" evidence="9">
    <location>
        <begin position="766"/>
        <end position="777"/>
    </location>
</feature>
<evidence type="ECO:0000256" key="3">
    <source>
        <dbReference type="ARBA" id="ARBA00022679"/>
    </source>
</evidence>
<dbReference type="FunFam" id="1.10.1070.11:FF:000016">
    <property type="entry name" value="PIK1p Phosphatidylinositol 4-kinase"/>
    <property type="match status" value="1"/>
</dbReference>
<feature type="compositionally biased region" description="Polar residues" evidence="9">
    <location>
        <begin position="150"/>
        <end position="165"/>
    </location>
</feature>
<dbReference type="PANTHER" id="PTHR10048">
    <property type="entry name" value="PHOSPHATIDYLINOSITOL KINASE"/>
    <property type="match status" value="1"/>
</dbReference>
<dbReference type="SMART" id="SM00146">
    <property type="entry name" value="PI3Kc"/>
    <property type="match status" value="1"/>
</dbReference>
<dbReference type="GO" id="GO:0016020">
    <property type="term" value="C:membrane"/>
    <property type="evidence" value="ECO:0007669"/>
    <property type="project" value="TreeGrafter"/>
</dbReference>
<dbReference type="PROSITE" id="PS00916">
    <property type="entry name" value="PI3_4_KINASE_2"/>
    <property type="match status" value="1"/>
</dbReference>
<dbReference type="Pfam" id="PF00169">
    <property type="entry name" value="PH"/>
    <property type="match status" value="1"/>
</dbReference>
<dbReference type="InterPro" id="IPR001849">
    <property type="entry name" value="PH_domain"/>
</dbReference>
<dbReference type="EC" id="2.7.1.67" evidence="2"/>
<dbReference type="InterPro" id="IPR000403">
    <property type="entry name" value="PI3/4_kinase_cat_dom"/>
</dbReference>
<proteinExistence type="predicted"/>
<evidence type="ECO:0000259" key="10">
    <source>
        <dbReference type="PROSITE" id="PS50003"/>
    </source>
</evidence>
<sequence length="1108" mass="122438">MPGTAAAVDVDALLPETPVGAIAALASARDKAQALARAQQPPRLFGGYLRKRYSSSVYMGSWRFCVLQGARLRWYRSKECAETDSQLRGEVWVQSLERWDGRAALSKYPHAFAVRTTTKKLLLCAAETERDRDAWLQQLERALQRSKSTTELLAAAQGSSNSSSEDGGRRIVPGDMRRPPPPPPDASAASLPPPTPCAFPSPEVAAGSDATSTRSAPSDLSYGQALAVGDAGCAECFVRFRPLVARRVVCGSCARAFCARHCNHGLRLQHLGLRAARRCCDHCAQRQEFIGHLRTTKRFLGPMASRGVTMDALVARSDAARRNQGGEMLARTLHKLRHGPMTLNRTIKILYQTRKKPHLFRVACERLPFYTETCVDRVENLWYQLLHLVQCLDAEPSPRGSAQLFYLQRYIRAICRRCPRIALQTIWHVQASVGDGSYHNLHPHTLLSLLGFIYPNTTLPESSRIFSIWKDLVFADCPEHQLAQILADLREINAQMEKLISLEPDSMIERWLNAKTLPQFENCAAELAASGIELCEFQSSILYDSLDIEGGSLSDESPGIGIESLVLEQVSFVQSLAAISERLRHIQPVSDRGKFLAGELEMLNNTLQSSALYPLSAASDELYQVVRIPPTEGKVFSTKMRAPTLIFVETIPVQSAGAIGLDYTDSDRLRPFVFSSHPRNSTFFESAVLDEIEASAVSSSGETMLSPCSSSTLATPTPTGTVPGPVGCPDDLVPLQTSDGLTNGCERENERRPTGPGGILGRHMTLPSSGRDATTPVSGRRHTGIMTHLPQPSRGSKMGAGARAGRLGVENFVYDSKVFGESWEERKARIQSESPMGKLPGWDLFSVIVKTNDDLRQEVFTMQLIHKLKSIFEFEAPHLWLRTYRIVATGANIGLLETITDACSLDHLKKTFPGGNLSEYFRSVYGDPSSSEFTAAQRRFIESMAAYSIVSYVLLLKDRHNGNILLSSEGRVIHIDFGFILGIAPGGMFSVEDAPFKLTKEMVDVMGGLGSPGYKRFRHCLCEGLFVLQKYQAEIAALLQTTGQHSPFPCFHGAKLARAIGDLRTRLCVGLSRRDIRNRVDHLLRKSYNAWGTRQYDSFQLRSNNIHP</sequence>
<dbReference type="Proteomes" id="UP000694044">
    <property type="component" value="Unassembled WGS sequence"/>
</dbReference>
<keyword evidence="7" id="KW-0862">Zinc</keyword>
<protein>
    <recommendedName>
        <fullName evidence="2">1-phosphatidylinositol 4-kinase</fullName>
        <ecNumber evidence="2">2.7.1.67</ecNumber>
    </recommendedName>
</protein>
<keyword evidence="5 8" id="KW-0863">Zinc-finger</keyword>
<feature type="compositionally biased region" description="Low complexity" evidence="9">
    <location>
        <begin position="705"/>
        <end position="729"/>
    </location>
</feature>
<evidence type="ECO:0000256" key="7">
    <source>
        <dbReference type="ARBA" id="ARBA00022833"/>
    </source>
</evidence>
<evidence type="ECO:0000256" key="8">
    <source>
        <dbReference type="PROSITE-ProRule" id="PRU00091"/>
    </source>
</evidence>
<dbReference type="GO" id="GO:0046854">
    <property type="term" value="P:phosphatidylinositol phosphate biosynthetic process"/>
    <property type="evidence" value="ECO:0007669"/>
    <property type="project" value="InterPro"/>
</dbReference>
<evidence type="ECO:0000256" key="1">
    <source>
        <dbReference type="ARBA" id="ARBA00001686"/>
    </source>
</evidence>
<keyword evidence="4" id="KW-0479">Metal-binding</keyword>
<reference evidence="13" key="1">
    <citation type="submission" date="2021-02" db="EMBL/GenBank/DDBJ databases">
        <authorList>
            <person name="Palmer J.M."/>
        </authorList>
    </citation>
    <scope>NUCLEOTIDE SEQUENCE</scope>
    <source>
        <strain evidence="13">SCRP734</strain>
    </source>
</reference>
<keyword evidence="3" id="KW-0808">Transferase</keyword>
<dbReference type="GO" id="GO:0008270">
    <property type="term" value="F:zinc ion binding"/>
    <property type="evidence" value="ECO:0007669"/>
    <property type="project" value="UniProtKB-KW"/>
</dbReference>
<name>A0A8T1V9Q5_9STRA</name>
<dbReference type="InterPro" id="IPR018936">
    <property type="entry name" value="PI3/4_kinase_CS"/>
</dbReference>
<evidence type="ECO:0000256" key="5">
    <source>
        <dbReference type="ARBA" id="ARBA00022771"/>
    </source>
</evidence>
<dbReference type="OrthoDB" id="10264149at2759"/>
<dbReference type="EMBL" id="JAGDFM010000617">
    <property type="protein sequence ID" value="KAG7376819.1"/>
    <property type="molecule type" value="Genomic_DNA"/>
</dbReference>
<evidence type="ECO:0000256" key="4">
    <source>
        <dbReference type="ARBA" id="ARBA00022723"/>
    </source>
</evidence>
<dbReference type="SMART" id="SM00233">
    <property type="entry name" value="PH"/>
    <property type="match status" value="1"/>
</dbReference>
<evidence type="ECO:0000313" key="13">
    <source>
        <dbReference type="EMBL" id="KAG7376819.1"/>
    </source>
</evidence>
<dbReference type="PROSITE" id="PS50178">
    <property type="entry name" value="ZF_FYVE"/>
    <property type="match status" value="1"/>
</dbReference>
<feature type="domain" description="PI3K/PI4K catalytic" evidence="12">
    <location>
        <begin position="821"/>
        <end position="1092"/>
    </location>
</feature>
<dbReference type="InterPro" id="IPR057754">
    <property type="entry name" value="PI4-kinase_beta/PIK1_cat"/>
</dbReference>
<dbReference type="PROSITE" id="PS00915">
    <property type="entry name" value="PI3_4_KINASE_1"/>
    <property type="match status" value="1"/>
</dbReference>
<dbReference type="CDD" id="cd05168">
    <property type="entry name" value="PI4Kc_III_beta"/>
    <property type="match status" value="1"/>
</dbReference>
<keyword evidence="14" id="KW-1185">Reference proteome</keyword>
<comment type="catalytic activity">
    <reaction evidence="1">
        <text>a 1,2-diacyl-sn-glycero-3-phospho-(1D-myo-inositol) + ATP = a 1,2-diacyl-sn-glycero-3-phospho-(1D-myo-inositol 4-phosphate) + ADP + H(+)</text>
        <dbReference type="Rhea" id="RHEA:19877"/>
        <dbReference type="ChEBI" id="CHEBI:15378"/>
        <dbReference type="ChEBI" id="CHEBI:30616"/>
        <dbReference type="ChEBI" id="CHEBI:57880"/>
        <dbReference type="ChEBI" id="CHEBI:58178"/>
        <dbReference type="ChEBI" id="CHEBI:456216"/>
        <dbReference type="EC" id="2.7.1.67"/>
    </reaction>
</comment>
<dbReference type="GO" id="GO:0004430">
    <property type="term" value="F:1-phosphatidylinositol 4-kinase activity"/>
    <property type="evidence" value="ECO:0007669"/>
    <property type="project" value="UniProtKB-EC"/>
</dbReference>
<organism evidence="13 14">
    <name type="scientific">Phytophthora pseudosyringae</name>
    <dbReference type="NCBI Taxonomy" id="221518"/>
    <lineage>
        <taxon>Eukaryota</taxon>
        <taxon>Sar</taxon>
        <taxon>Stramenopiles</taxon>
        <taxon>Oomycota</taxon>
        <taxon>Peronosporomycetes</taxon>
        <taxon>Peronosporales</taxon>
        <taxon>Peronosporaceae</taxon>
        <taxon>Phytophthora</taxon>
    </lineage>
</organism>
<accession>A0A8T1V9Q5</accession>
<dbReference type="InterPro" id="IPR015433">
    <property type="entry name" value="PI3/4_kinase"/>
</dbReference>
<feature type="region of interest" description="Disordered" evidence="9">
    <location>
        <begin position="699"/>
        <end position="801"/>
    </location>
</feature>
<dbReference type="InterPro" id="IPR017455">
    <property type="entry name" value="Znf_FYVE-rel"/>
</dbReference>
<feature type="domain" description="PH" evidence="10">
    <location>
        <begin position="42"/>
        <end position="144"/>
    </location>
</feature>
<evidence type="ECO:0000259" key="12">
    <source>
        <dbReference type="PROSITE" id="PS50290"/>
    </source>
</evidence>
<dbReference type="PANTHER" id="PTHR10048:SF22">
    <property type="entry name" value="PHOSPHATIDYLINOSITOL 4-KINASE BETA"/>
    <property type="match status" value="1"/>
</dbReference>
<evidence type="ECO:0000259" key="11">
    <source>
        <dbReference type="PROSITE" id="PS50178"/>
    </source>
</evidence>
<dbReference type="Pfam" id="PF00454">
    <property type="entry name" value="PI3_PI4_kinase"/>
    <property type="match status" value="1"/>
</dbReference>
<dbReference type="GO" id="GO:0005737">
    <property type="term" value="C:cytoplasm"/>
    <property type="evidence" value="ECO:0007669"/>
    <property type="project" value="TreeGrafter"/>
</dbReference>
<evidence type="ECO:0000256" key="9">
    <source>
        <dbReference type="SAM" id="MobiDB-lite"/>
    </source>
</evidence>
<gene>
    <name evidence="13" type="primary">PI4KB_6</name>
    <name evidence="13" type="ORF">PHYPSEUDO_012685</name>
</gene>
<feature type="domain" description="FYVE-type" evidence="11">
    <location>
        <begin position="233"/>
        <end position="288"/>
    </location>
</feature>
<feature type="compositionally biased region" description="Pro residues" evidence="9">
    <location>
        <begin position="179"/>
        <end position="199"/>
    </location>
</feature>
<dbReference type="CDD" id="cd00821">
    <property type="entry name" value="PH"/>
    <property type="match status" value="1"/>
</dbReference>
<feature type="compositionally biased region" description="Polar residues" evidence="9">
    <location>
        <begin position="209"/>
        <end position="218"/>
    </location>
</feature>
<evidence type="ECO:0000313" key="14">
    <source>
        <dbReference type="Proteomes" id="UP000694044"/>
    </source>
</evidence>
<dbReference type="GO" id="GO:0048015">
    <property type="term" value="P:phosphatidylinositol-mediated signaling"/>
    <property type="evidence" value="ECO:0007669"/>
    <property type="project" value="TreeGrafter"/>
</dbReference>
<feature type="region of interest" description="Disordered" evidence="9">
    <location>
        <begin position="150"/>
        <end position="218"/>
    </location>
</feature>
<comment type="caution">
    <text evidence="13">The sequence shown here is derived from an EMBL/GenBank/DDBJ whole genome shotgun (WGS) entry which is preliminary data.</text>
</comment>
<dbReference type="PROSITE" id="PS50290">
    <property type="entry name" value="PI3_4_KINASE_3"/>
    <property type="match status" value="1"/>
</dbReference>
<evidence type="ECO:0000256" key="2">
    <source>
        <dbReference type="ARBA" id="ARBA00012169"/>
    </source>
</evidence>
<dbReference type="AlphaFoldDB" id="A0A8T1V9Q5"/>
<evidence type="ECO:0000256" key="6">
    <source>
        <dbReference type="ARBA" id="ARBA00022777"/>
    </source>
</evidence>